<keyword evidence="4" id="KW-0812">Transmembrane</keyword>
<gene>
    <name evidence="5" type="ORF">SAMN05216474_0987</name>
</gene>
<dbReference type="Gene3D" id="2.40.420.20">
    <property type="match status" value="1"/>
</dbReference>
<dbReference type="RefSeq" id="WP_139230258.1">
    <property type="nucleotide sequence ID" value="NZ_FPAS01000001.1"/>
</dbReference>
<organism evidence="5 6">
    <name type="scientific">Lishizhenia tianjinensis</name>
    <dbReference type="NCBI Taxonomy" id="477690"/>
    <lineage>
        <taxon>Bacteria</taxon>
        <taxon>Pseudomonadati</taxon>
        <taxon>Bacteroidota</taxon>
        <taxon>Flavobacteriia</taxon>
        <taxon>Flavobacteriales</taxon>
        <taxon>Crocinitomicaceae</taxon>
        <taxon>Lishizhenia</taxon>
    </lineage>
</organism>
<proteinExistence type="predicted"/>
<keyword evidence="2 3" id="KW-0175">Coiled coil</keyword>
<evidence type="ECO:0000256" key="2">
    <source>
        <dbReference type="ARBA" id="ARBA00023054"/>
    </source>
</evidence>
<comment type="subcellular location">
    <subcellularLocation>
        <location evidence="1">Cell envelope</location>
    </subcellularLocation>
</comment>
<evidence type="ECO:0000256" key="4">
    <source>
        <dbReference type="SAM" id="Phobius"/>
    </source>
</evidence>
<evidence type="ECO:0000313" key="5">
    <source>
        <dbReference type="EMBL" id="SFT51185.1"/>
    </source>
</evidence>
<dbReference type="InterPro" id="IPR050465">
    <property type="entry name" value="UPF0194_transport"/>
</dbReference>
<accession>A0A1I6YL50</accession>
<evidence type="ECO:0000313" key="6">
    <source>
        <dbReference type="Proteomes" id="UP000236454"/>
    </source>
</evidence>
<keyword evidence="4" id="KW-0472">Membrane</keyword>
<dbReference type="Gene3D" id="2.40.50.100">
    <property type="match status" value="1"/>
</dbReference>
<dbReference type="PANTHER" id="PTHR32347">
    <property type="entry name" value="EFFLUX SYSTEM COMPONENT YKNX-RELATED"/>
    <property type="match status" value="1"/>
</dbReference>
<dbReference type="Gene3D" id="1.10.287.470">
    <property type="entry name" value="Helix hairpin bin"/>
    <property type="match status" value="1"/>
</dbReference>
<reference evidence="5 6" key="1">
    <citation type="submission" date="2016-10" db="EMBL/GenBank/DDBJ databases">
        <authorList>
            <person name="de Groot N.N."/>
        </authorList>
    </citation>
    <scope>NUCLEOTIDE SEQUENCE [LARGE SCALE GENOMIC DNA]</scope>
    <source>
        <strain evidence="5 6">CGMCC 1.7005</strain>
    </source>
</reference>
<name>A0A1I6YL50_9FLAO</name>
<dbReference type="AlphaFoldDB" id="A0A1I6YL50"/>
<feature type="transmembrane region" description="Helical" evidence="4">
    <location>
        <begin position="17"/>
        <end position="34"/>
    </location>
</feature>
<dbReference type="OrthoDB" id="1957187at2"/>
<dbReference type="Gene3D" id="2.40.30.170">
    <property type="match status" value="1"/>
</dbReference>
<sequence>MDIEIEKSFWEKHKVKIYLVGSVFLLGALLTVYLNNNIVQVPFKQIKLGKVSFGEFQEIVIANGTVQPKRTILIDAKEGGAVLYKYKEDGDTVKAGEVLLALQNEALVLEYMQRETQVVEQLNNLRNTQITLHQNLRRLEDDYALTLKEKENISRSFKGDSAVFVMKGLAQLEYEKQKEEKSYTTNRLKVLKQRLEEDKHYLKVQNDRIKASIALMERNLEMIRSKIEEMQVLVPLSGRLTSFDVEIGQVLAANEIVARVDVPGAYKIVALVDQHYLNRVVVGQKAEIKVQGKSFHLSITRVKQNVVNGQFEIELFFEDELPENLGRGQSFQVAIAISGKEETLKIPRGSYFSSSGGKFVYVVKEGRAYKRKIVLGKQNPQYYQVIEGVEKGEEFIMSSYEGYSKEDEILIQN</sequence>
<feature type="coiled-coil region" evidence="3">
    <location>
        <begin position="122"/>
        <end position="156"/>
    </location>
</feature>
<keyword evidence="4" id="KW-1133">Transmembrane helix</keyword>
<evidence type="ECO:0000256" key="3">
    <source>
        <dbReference type="SAM" id="Coils"/>
    </source>
</evidence>
<dbReference type="STRING" id="477690.SAMN05216474_0987"/>
<evidence type="ECO:0000256" key="1">
    <source>
        <dbReference type="ARBA" id="ARBA00004196"/>
    </source>
</evidence>
<dbReference type="PANTHER" id="PTHR32347:SF23">
    <property type="entry name" value="BLL5650 PROTEIN"/>
    <property type="match status" value="1"/>
</dbReference>
<dbReference type="Proteomes" id="UP000236454">
    <property type="component" value="Unassembled WGS sequence"/>
</dbReference>
<dbReference type="GO" id="GO:0030313">
    <property type="term" value="C:cell envelope"/>
    <property type="evidence" value="ECO:0007669"/>
    <property type="project" value="UniProtKB-SubCell"/>
</dbReference>
<protein>
    <submittedName>
        <fullName evidence="5">HlyD family secretion protein</fullName>
    </submittedName>
</protein>
<dbReference type="EMBL" id="FPAS01000001">
    <property type="protein sequence ID" value="SFT51185.1"/>
    <property type="molecule type" value="Genomic_DNA"/>
</dbReference>
<keyword evidence="6" id="KW-1185">Reference proteome</keyword>